<evidence type="ECO:0000313" key="4">
    <source>
        <dbReference type="EMBL" id="MBN3311772.1"/>
    </source>
</evidence>
<reference evidence="4" key="1">
    <citation type="journal article" date="2021" name="Cell">
        <title>Tracing the genetic footprints of vertebrate landing in non-teleost ray-finned fishes.</title>
        <authorList>
            <person name="Bi X."/>
            <person name="Wang K."/>
            <person name="Yang L."/>
            <person name="Pan H."/>
            <person name="Jiang H."/>
            <person name="Wei Q."/>
            <person name="Fang M."/>
            <person name="Yu H."/>
            <person name="Zhu C."/>
            <person name="Cai Y."/>
            <person name="He Y."/>
            <person name="Gan X."/>
            <person name="Zeng H."/>
            <person name="Yu D."/>
            <person name="Zhu Y."/>
            <person name="Jiang H."/>
            <person name="Qiu Q."/>
            <person name="Yang H."/>
            <person name="Zhang Y.E."/>
            <person name="Wang W."/>
            <person name="Zhu M."/>
            <person name="He S."/>
            <person name="Zhang G."/>
        </authorList>
    </citation>
    <scope>NUCLEOTIDE SEQUENCE</scope>
    <source>
        <strain evidence="4">Allg_001</strain>
    </source>
</reference>
<dbReference type="PANTHER" id="PTHR47219:SF4">
    <property type="entry name" value="TBC1 DOMAIN FAMILY MEMBER 10A"/>
    <property type="match status" value="1"/>
</dbReference>
<dbReference type="InterPro" id="IPR000195">
    <property type="entry name" value="Rab-GAP-TBC_dom"/>
</dbReference>
<organism evidence="4 5">
    <name type="scientific">Atractosteus spatula</name>
    <name type="common">Alligator gar</name>
    <name type="synonym">Lepisosteus spatula</name>
    <dbReference type="NCBI Taxonomy" id="7917"/>
    <lineage>
        <taxon>Eukaryota</taxon>
        <taxon>Metazoa</taxon>
        <taxon>Chordata</taxon>
        <taxon>Craniata</taxon>
        <taxon>Vertebrata</taxon>
        <taxon>Euteleostomi</taxon>
        <taxon>Actinopterygii</taxon>
        <taxon>Neopterygii</taxon>
        <taxon>Holostei</taxon>
        <taxon>Semionotiformes</taxon>
        <taxon>Lepisosteidae</taxon>
        <taxon>Atractosteus</taxon>
    </lineage>
</organism>
<feature type="compositionally biased region" description="Polar residues" evidence="2">
    <location>
        <begin position="400"/>
        <end position="411"/>
    </location>
</feature>
<feature type="compositionally biased region" description="Basic and acidic residues" evidence="2">
    <location>
        <begin position="936"/>
        <end position="946"/>
    </location>
</feature>
<dbReference type="Pfam" id="PF00566">
    <property type="entry name" value="RabGAP-TBC"/>
    <property type="match status" value="1"/>
</dbReference>
<feature type="compositionally biased region" description="Polar residues" evidence="2">
    <location>
        <begin position="791"/>
        <end position="818"/>
    </location>
</feature>
<feature type="compositionally biased region" description="Polar residues" evidence="2">
    <location>
        <begin position="640"/>
        <end position="652"/>
    </location>
</feature>
<dbReference type="InterPro" id="IPR035969">
    <property type="entry name" value="Rab-GAP_TBC_sf"/>
</dbReference>
<evidence type="ECO:0000256" key="1">
    <source>
        <dbReference type="ARBA" id="ARBA00022468"/>
    </source>
</evidence>
<feature type="compositionally biased region" description="Polar residues" evidence="2">
    <location>
        <begin position="15"/>
        <end position="26"/>
    </location>
</feature>
<feature type="compositionally biased region" description="Low complexity" evidence="2">
    <location>
        <begin position="875"/>
        <end position="886"/>
    </location>
</feature>
<feature type="non-terminal residue" evidence="4">
    <location>
        <position position="1"/>
    </location>
</feature>
<proteinExistence type="predicted"/>
<feature type="compositionally biased region" description="Basic and acidic residues" evidence="2">
    <location>
        <begin position="503"/>
        <end position="568"/>
    </location>
</feature>
<name>A0A8J7NDJ5_ATRSP</name>
<gene>
    <name evidence="4" type="primary">Tbc1d10a</name>
    <name evidence="4" type="ORF">GTO95_0003930</name>
</gene>
<dbReference type="Proteomes" id="UP000736164">
    <property type="component" value="Unassembled WGS sequence"/>
</dbReference>
<dbReference type="InterPro" id="IPR050302">
    <property type="entry name" value="Rab_GAP_TBC_domain"/>
</dbReference>
<feature type="compositionally biased region" description="Basic and acidic residues" evidence="2">
    <location>
        <begin position="737"/>
        <end position="768"/>
    </location>
</feature>
<dbReference type="SMART" id="SM00164">
    <property type="entry name" value="TBC"/>
    <property type="match status" value="1"/>
</dbReference>
<protein>
    <submittedName>
        <fullName evidence="4">TB10A protein</fullName>
    </submittedName>
</protein>
<feature type="region of interest" description="Disordered" evidence="2">
    <location>
        <begin position="1"/>
        <end position="28"/>
    </location>
</feature>
<feature type="compositionally biased region" description="Polar residues" evidence="2">
    <location>
        <begin position="1042"/>
        <end position="1055"/>
    </location>
</feature>
<comment type="caution">
    <text evidence="4">The sequence shown here is derived from an EMBL/GenBank/DDBJ whole genome shotgun (WGS) entry which is preliminary data.</text>
</comment>
<evidence type="ECO:0000259" key="3">
    <source>
        <dbReference type="PROSITE" id="PS50086"/>
    </source>
</evidence>
<feature type="compositionally biased region" description="Polar residues" evidence="2">
    <location>
        <begin position="582"/>
        <end position="597"/>
    </location>
</feature>
<feature type="compositionally biased region" description="Low complexity" evidence="2">
    <location>
        <begin position="672"/>
        <end position="683"/>
    </location>
</feature>
<dbReference type="AlphaFoldDB" id="A0A8J7NDJ5"/>
<dbReference type="FunFam" id="1.10.472.80:FF:000008">
    <property type="entry name" value="TBC1 domain family member 10A"/>
    <property type="match status" value="1"/>
</dbReference>
<evidence type="ECO:0000256" key="2">
    <source>
        <dbReference type="SAM" id="MobiDB-lite"/>
    </source>
</evidence>
<feature type="region of interest" description="Disordered" evidence="2">
    <location>
        <begin position="386"/>
        <end position="450"/>
    </location>
</feature>
<dbReference type="PANTHER" id="PTHR47219">
    <property type="entry name" value="RAB GTPASE-ACTIVATING PROTEIN 1-LIKE"/>
    <property type="match status" value="1"/>
</dbReference>
<keyword evidence="1" id="KW-0343">GTPase activation</keyword>
<feature type="compositionally biased region" description="Polar residues" evidence="2">
    <location>
        <begin position="1180"/>
        <end position="1191"/>
    </location>
</feature>
<dbReference type="Gene3D" id="1.10.8.270">
    <property type="entry name" value="putative rabgap domain of human tbc1 domain family member 14 like domains"/>
    <property type="match status" value="1"/>
</dbReference>
<feature type="compositionally biased region" description="Basic and acidic residues" evidence="2">
    <location>
        <begin position="1116"/>
        <end position="1157"/>
    </location>
</feature>
<dbReference type="FunFam" id="1.10.10.750:FF:000001">
    <property type="entry name" value="TBC1 domain family member 10A"/>
    <property type="match status" value="1"/>
</dbReference>
<dbReference type="EMBL" id="JAAWVO010002108">
    <property type="protein sequence ID" value="MBN3311772.1"/>
    <property type="molecule type" value="Genomic_DNA"/>
</dbReference>
<keyword evidence="5" id="KW-1185">Reference proteome</keyword>
<feature type="domain" description="Rab-GAP TBC" evidence="3">
    <location>
        <begin position="88"/>
        <end position="287"/>
    </location>
</feature>
<feature type="compositionally biased region" description="Polar residues" evidence="2">
    <location>
        <begin position="419"/>
        <end position="436"/>
    </location>
</feature>
<evidence type="ECO:0000313" key="5">
    <source>
        <dbReference type="Proteomes" id="UP000736164"/>
    </source>
</evidence>
<sequence>MENVSATTDPDCDSGSGSDAISQLSTGVPARETDRFGFILGTGLSSDCEGPPPEVIRQREAKWLEIISHWDRFLLKKSSKVKSQCRKGIPPSLRARCWPLLCAATAKMSTYNKIYEMLDSSEALQSWVDVIERDIDRQFPFHEMFLSRDGHGQQGLFRVLKAYTQFRPEEGYCQGQGPVAAVLLMNMPAEEAFWCLVQISEQYLPGYYSPLLGGDTAIPLSLQEGVLFDSRLFSSVLRRACPVADKHLRKHGVEPLMYLTDWFMCLYTRNLPFNTLLRVWDIFFSEGVKVLFKVAVVLVRMALGSSEKTKECDGQMETLERLRTINDKNLQEDTFIEEVCAVSLSVKDVEKETEKELERWRADRPQSTFDPRSRCHGYRAAWEKVRREEEERVRRERKQGNLTNPSHSSVPNKKHKGSRTQTELLRTGSNSENTDLGHNPNADGALGPGRPVCVGNGLRERDLEGKKEELTMCESQDLSHTTPSGELSRAAADHTGAAVKPAEVTEPHSKTAEEPVRMNELTEPHSKTAEEPVRMKELTEPHSKTAEEPVRMNELTEPHNKSAEEPVHINENQSEVLEPSSEIGTGHSQVLERSTAVSRDHGELARESCEVTAGHSEAERDESGDSSQQHHCGTAEESSRSTTADTKATAEQSRLAEEQTTRQDTPAPAEGPALEQAQLAPAADRGETAADLGNVLENGTETRAEHGSTLQAPGPIPVGPSSAEGLGLLPTNSGQLADDHSDFSKEPNSEVTKDTEAHVADAGDRHTSECYTDADDTTSATDQCDGVSRGQGDTPNCYSGTTASREGTTDANTEQTAQVLLPGEPAHLEQGEGNTASCQPAAPTPHPDTLTIPSLPQNMCRHGLSQSTPDLRKATTSSNTTRPPSSADHGHRRPGMLPVTDLLEDGDRGELVGTSCLEQEEGNLRKSKSSSCLESGRGEIRPDPRNKPCVHISQPVQGPAATASLGETAVATGSATSPQESNTHPGPADGIQKESDIPDPGTGVQVDLENLETESPREHLGTQGRLQSDMSGTESEADFQSAKENQSRDTANTKAAGQESLCVEGLQSQSESDVGTDMIDHRATEAEVLTPETDLTLPEPICDSEVNPLPTTQEQSEPRDPRERREREEEKARKKREKEMEKERQKLERDRERERRKPQTRGKSFQVHSKCSHNMPPPGNKTTDNLVSKRNSAPYFDTYF</sequence>
<feature type="non-terminal residue" evidence="4">
    <location>
        <position position="1200"/>
    </location>
</feature>
<accession>A0A8J7NDJ5</accession>
<dbReference type="Gene3D" id="1.10.10.750">
    <property type="entry name" value="Ypt/Rab-GAP domain of gyp1p, domain 1"/>
    <property type="match status" value="1"/>
</dbReference>
<dbReference type="SUPFAM" id="SSF47923">
    <property type="entry name" value="Ypt/Rab-GAP domain of gyp1p"/>
    <property type="match status" value="2"/>
</dbReference>
<dbReference type="PROSITE" id="PS50086">
    <property type="entry name" value="TBC_RABGAP"/>
    <property type="match status" value="1"/>
</dbReference>
<dbReference type="FunFam" id="1.10.8.270:FF:000007">
    <property type="entry name" value="TBC1 domain family member 10A"/>
    <property type="match status" value="1"/>
</dbReference>
<dbReference type="GO" id="GO:0031267">
    <property type="term" value="F:small GTPase binding"/>
    <property type="evidence" value="ECO:0007669"/>
    <property type="project" value="TreeGrafter"/>
</dbReference>
<dbReference type="GO" id="GO:0005096">
    <property type="term" value="F:GTPase activator activity"/>
    <property type="evidence" value="ECO:0007669"/>
    <property type="project" value="UniProtKB-KW"/>
</dbReference>
<feature type="region of interest" description="Disordered" evidence="2">
    <location>
        <begin position="497"/>
        <end position="1200"/>
    </location>
</feature>
<feature type="compositionally biased region" description="Polar residues" evidence="2">
    <location>
        <begin position="971"/>
        <end position="984"/>
    </location>
</feature>
<feature type="compositionally biased region" description="Basic and acidic residues" evidence="2">
    <location>
        <begin position="598"/>
        <end position="609"/>
    </location>
</feature>
<dbReference type="Gene3D" id="1.10.472.80">
    <property type="entry name" value="Ypt/Rab-GAP domain of gyp1p, domain 3"/>
    <property type="match status" value="1"/>
</dbReference>
<dbReference type="GO" id="GO:0005886">
    <property type="term" value="C:plasma membrane"/>
    <property type="evidence" value="ECO:0007669"/>
    <property type="project" value="UniProtKB-ARBA"/>
</dbReference>
<feature type="compositionally biased region" description="Polar residues" evidence="2">
    <location>
        <begin position="1024"/>
        <end position="1034"/>
    </location>
</feature>